<evidence type="ECO:0000313" key="12">
    <source>
        <dbReference type="Proteomes" id="UP000195402"/>
    </source>
</evidence>
<keyword evidence="5 9" id="KW-0812">Transmembrane</keyword>
<dbReference type="SUPFAM" id="SSF103473">
    <property type="entry name" value="MFS general substrate transporter"/>
    <property type="match status" value="2"/>
</dbReference>
<dbReference type="GO" id="GO:0016020">
    <property type="term" value="C:membrane"/>
    <property type="evidence" value="ECO:0007669"/>
    <property type="project" value="UniProtKB-SubCell"/>
</dbReference>
<dbReference type="GO" id="GO:0015145">
    <property type="term" value="F:monosaccharide transmembrane transporter activity"/>
    <property type="evidence" value="ECO:0007669"/>
    <property type="project" value="InterPro"/>
</dbReference>
<feature type="transmembrane region" description="Helical" evidence="9">
    <location>
        <begin position="979"/>
        <end position="1002"/>
    </location>
</feature>
<organism evidence="11 12">
    <name type="scientific">Macleaya cordata</name>
    <name type="common">Five-seeded plume-poppy</name>
    <name type="synonym">Bocconia cordata</name>
    <dbReference type="NCBI Taxonomy" id="56857"/>
    <lineage>
        <taxon>Eukaryota</taxon>
        <taxon>Viridiplantae</taxon>
        <taxon>Streptophyta</taxon>
        <taxon>Embryophyta</taxon>
        <taxon>Tracheophyta</taxon>
        <taxon>Spermatophyta</taxon>
        <taxon>Magnoliopsida</taxon>
        <taxon>Ranunculales</taxon>
        <taxon>Papaveraceae</taxon>
        <taxon>Papaveroideae</taxon>
        <taxon>Macleaya</taxon>
    </lineage>
</organism>
<evidence type="ECO:0000256" key="1">
    <source>
        <dbReference type="ARBA" id="ARBA00004141"/>
    </source>
</evidence>
<dbReference type="GO" id="GO:0015293">
    <property type="term" value="F:symporter activity"/>
    <property type="evidence" value="ECO:0007669"/>
    <property type="project" value="UniProtKB-KW"/>
</dbReference>
<dbReference type="PANTHER" id="PTHR23500:SF460">
    <property type="entry name" value="SUGAR TRANSPORT PROTEIN 11"/>
    <property type="match status" value="1"/>
</dbReference>
<evidence type="ECO:0000256" key="5">
    <source>
        <dbReference type="ARBA" id="ARBA00022692"/>
    </source>
</evidence>
<reference evidence="11 12" key="1">
    <citation type="journal article" date="2017" name="Mol. Plant">
        <title>The Genome of Medicinal Plant Macleaya cordata Provides New Insights into Benzylisoquinoline Alkaloids Metabolism.</title>
        <authorList>
            <person name="Liu X."/>
            <person name="Liu Y."/>
            <person name="Huang P."/>
            <person name="Ma Y."/>
            <person name="Qing Z."/>
            <person name="Tang Q."/>
            <person name="Cao H."/>
            <person name="Cheng P."/>
            <person name="Zheng Y."/>
            <person name="Yuan Z."/>
            <person name="Zhou Y."/>
            <person name="Liu J."/>
            <person name="Tang Z."/>
            <person name="Zhuo Y."/>
            <person name="Zhang Y."/>
            <person name="Yu L."/>
            <person name="Huang J."/>
            <person name="Yang P."/>
            <person name="Peng Q."/>
            <person name="Zhang J."/>
            <person name="Jiang W."/>
            <person name="Zhang Z."/>
            <person name="Lin K."/>
            <person name="Ro D.K."/>
            <person name="Chen X."/>
            <person name="Xiong X."/>
            <person name="Shang Y."/>
            <person name="Huang S."/>
            <person name="Zeng J."/>
        </authorList>
    </citation>
    <scope>NUCLEOTIDE SEQUENCE [LARGE SCALE GENOMIC DNA]</scope>
    <source>
        <strain evidence="12">cv. BLH2017</strain>
        <tissue evidence="11">Root</tissue>
    </source>
</reference>
<feature type="transmembrane region" description="Helical" evidence="9">
    <location>
        <begin position="637"/>
        <end position="655"/>
    </location>
</feature>
<feature type="transmembrane region" description="Helical" evidence="9">
    <location>
        <begin position="692"/>
        <end position="714"/>
    </location>
</feature>
<feature type="transmembrane region" description="Helical" evidence="9">
    <location>
        <begin position="350"/>
        <end position="376"/>
    </location>
</feature>
<gene>
    <name evidence="11" type="ORF">BVC80_645g16</name>
</gene>
<dbReference type="PANTHER" id="PTHR23500">
    <property type="entry name" value="SOLUTE CARRIER FAMILY 2, FACILITATED GLUCOSE TRANSPORTER"/>
    <property type="match status" value="1"/>
</dbReference>
<dbReference type="InterPro" id="IPR005829">
    <property type="entry name" value="Sugar_transporter_CS"/>
</dbReference>
<feature type="transmembrane region" description="Helical" evidence="9">
    <location>
        <begin position="21"/>
        <end position="39"/>
    </location>
</feature>
<evidence type="ECO:0000256" key="2">
    <source>
        <dbReference type="ARBA" id="ARBA00010992"/>
    </source>
</evidence>
<feature type="transmembrane region" description="Helical" evidence="9">
    <location>
        <begin position="171"/>
        <end position="189"/>
    </location>
</feature>
<evidence type="ECO:0000256" key="9">
    <source>
        <dbReference type="SAM" id="Phobius"/>
    </source>
</evidence>
<keyword evidence="8 9" id="KW-0472">Membrane</keyword>
<evidence type="ECO:0000256" key="6">
    <source>
        <dbReference type="ARBA" id="ARBA00022847"/>
    </source>
</evidence>
<protein>
    <submittedName>
        <fullName evidence="11">Sugar/inositol transporter</fullName>
    </submittedName>
</protein>
<dbReference type="Pfam" id="PF00083">
    <property type="entry name" value="Sugar_tr"/>
    <property type="match status" value="2"/>
</dbReference>
<feature type="transmembrane region" description="Helical" evidence="9">
    <location>
        <begin position="285"/>
        <end position="309"/>
    </location>
</feature>
<keyword evidence="7 9" id="KW-1133">Transmembrane helix</keyword>
<dbReference type="PROSITE" id="PS00216">
    <property type="entry name" value="SUGAR_TRANSPORT_1"/>
    <property type="match status" value="2"/>
</dbReference>
<dbReference type="OrthoDB" id="6133115at2759"/>
<dbReference type="FunFam" id="1.20.1250.20:FF:000002">
    <property type="entry name" value="Sugar transport protein 13"/>
    <property type="match status" value="2"/>
</dbReference>
<feature type="domain" description="Major facilitator superfamily (MFS) profile" evidence="10">
    <location>
        <begin position="581"/>
        <end position="1033"/>
    </location>
</feature>
<feature type="transmembrane region" description="Helical" evidence="9">
    <location>
        <begin position="201"/>
        <end position="223"/>
    </location>
</feature>
<proteinExistence type="inferred from homology"/>
<dbReference type="InterPro" id="IPR020846">
    <property type="entry name" value="MFS_dom"/>
</dbReference>
<dbReference type="InterPro" id="IPR003663">
    <property type="entry name" value="Sugar/inositol_transpt"/>
</dbReference>
<dbReference type="InterPro" id="IPR036259">
    <property type="entry name" value="MFS_trans_sf"/>
</dbReference>
<keyword evidence="6" id="KW-0769">Symport</keyword>
<feature type="transmembrane region" description="Helical" evidence="9">
    <location>
        <begin position="667"/>
        <end position="686"/>
    </location>
</feature>
<accession>A0A200QJU0</accession>
<feature type="transmembrane region" description="Helical" evidence="9">
    <location>
        <begin position="388"/>
        <end position="412"/>
    </location>
</feature>
<feature type="transmembrane region" description="Helical" evidence="9">
    <location>
        <begin position="112"/>
        <end position="132"/>
    </location>
</feature>
<keyword evidence="12" id="KW-1185">Reference proteome</keyword>
<feature type="transmembrane region" description="Helical" evidence="9">
    <location>
        <begin position="876"/>
        <end position="898"/>
    </location>
</feature>
<feature type="transmembrane region" description="Helical" evidence="9">
    <location>
        <begin position="726"/>
        <end position="744"/>
    </location>
</feature>
<name>A0A200QJU0_MACCD</name>
<evidence type="ECO:0000256" key="3">
    <source>
        <dbReference type="ARBA" id="ARBA00022448"/>
    </source>
</evidence>
<dbReference type="CDD" id="cd17361">
    <property type="entry name" value="MFS_STP"/>
    <property type="match status" value="2"/>
</dbReference>
<feature type="transmembrane region" description="Helical" evidence="9">
    <location>
        <begin position="82"/>
        <end position="100"/>
    </location>
</feature>
<dbReference type="PROSITE" id="PS00217">
    <property type="entry name" value="SUGAR_TRANSPORT_2"/>
    <property type="match status" value="2"/>
</dbReference>
<dbReference type="Proteomes" id="UP000195402">
    <property type="component" value="Unassembled WGS sequence"/>
</dbReference>
<feature type="transmembrane region" description="Helical" evidence="9">
    <location>
        <begin position="1008"/>
        <end position="1029"/>
    </location>
</feature>
<dbReference type="InterPro" id="IPR044778">
    <property type="entry name" value="MFS_STP/MST-like_plant"/>
</dbReference>
<dbReference type="NCBIfam" id="TIGR00879">
    <property type="entry name" value="SP"/>
    <property type="match status" value="2"/>
</dbReference>
<dbReference type="OMA" id="FICYVAN"/>
<comment type="similarity">
    <text evidence="2">Belongs to the major facilitator superfamily. Sugar transporter (TC 2.A.1.1) family.</text>
</comment>
<keyword evidence="3" id="KW-0813">Transport</keyword>
<dbReference type="AlphaFoldDB" id="A0A200QJU0"/>
<evidence type="ECO:0000256" key="4">
    <source>
        <dbReference type="ARBA" id="ARBA00022597"/>
    </source>
</evidence>
<feature type="transmembrane region" description="Helical" evidence="9">
    <location>
        <begin position="840"/>
        <end position="864"/>
    </location>
</feature>
<feature type="transmembrane region" description="Helical" evidence="9">
    <location>
        <begin position="424"/>
        <end position="447"/>
    </location>
</feature>
<dbReference type="EMBL" id="MVGT01001847">
    <property type="protein sequence ID" value="OVA10705.1"/>
    <property type="molecule type" value="Genomic_DNA"/>
</dbReference>
<evidence type="ECO:0000259" key="10">
    <source>
        <dbReference type="PROSITE" id="PS50850"/>
    </source>
</evidence>
<sequence length="1066" mass="117509">MAGGGFSSHGETKDYGGKITMFVLMTCLVAATGGLIFGYDLGISGGVTSMDVFLKSFFPSVYRKMNDSNTNENQYCKFDSQLLTSFTSSLYIAALVASFFASATTRIFGRKVSMIVGGFVFLVGSILNGAAMNVAMLIIGRILLGVGVGYANQSVPVYLSEMAPAKLRGALNIGFQLAITIGILIANLVNFGTNKIKGGYGWRVSLALAAVPAIMMTVGALFLPDTPNSLIERGHQEKAKVMLQKIRGTEEVEEELQDLVDASNAAKKVQHPWRNIMEPRYRPQLIMSIMIPFFQQLTGINVIMFYAPVLFKTIGFGDDASLMSAVITGLVNMFATFVSIGTVDRLGRRILLLQGGIQMLICQILVGVMLGLKFGVTGVGSMSKSDSFLVLFLICAYVAAFAWSWGPLGWLVPSEIFPLEIRSAGQAITVSVNMFFTFIIAQIFLTMLCHMKFGLFFFFAGFVFIMTVFIFFFLPETKNVPIEEMNNVWKKHWFWGKYIPDDAIIGHHHSSKEKEINLFIRFCVSEGVKGGRVLGRFSLSFFVKRRPKSTCSVCRMAGGGFAAQGEAKDYGGKVTMFVLMSCLVAATGGLIFGYDLGISGGVTSMDVFLYDFFPSVFKRMHNSTGHENQYCKFDSQLLTSFTSSLYIAALVASFFASATTRIFGRRVSMLVGGIIFLVGAALNGAAKNVEMLIIGRILLGVGIGYANQSVPVYLSEMAPAKLRGALNIGFQLAITIGILIANLVNYGTAQIQGGFGWRVSLGLAAVPAIIMTFGAFFLPDTPNSLIERGHQDKAKVMLQKIRGTEEVEEEYQDLIDASEASKKVQHPWKNILQPRYRPQLIMAIMIPFFQQLTGINVIMFYAPVLFKTLGFGDNASLMSAVITGLVNMFATFVSIFTVDKWGRRFLFLEGGIQMLICQVLVGVILGLKFGVTGMGSMSKNYTDIVLFLICAYVSAFAWSWGPLGWLVPSEIFPLEIRSAGQAINVSVNMFFTFIIAQSFLTMLCYMKFGLFFFFGGFVFLMTLFIYFFLPETKNVPIEEMNSVWKKHWFWGKYIPDEAIIGHKVVR</sequence>
<dbReference type="InParanoid" id="A0A200QJU0"/>
<feature type="transmembrane region" description="Helical" evidence="9">
    <location>
        <begin position="321"/>
        <end position="343"/>
    </location>
</feature>
<comment type="caution">
    <text evidence="11">The sequence shown here is derived from an EMBL/GenBank/DDBJ whole genome shotgun (WGS) entry which is preliminary data.</text>
</comment>
<evidence type="ECO:0000256" key="7">
    <source>
        <dbReference type="ARBA" id="ARBA00022989"/>
    </source>
</evidence>
<dbReference type="Gene3D" id="1.20.1250.20">
    <property type="entry name" value="MFS general substrate transporter like domains"/>
    <property type="match status" value="2"/>
</dbReference>
<dbReference type="InterPro" id="IPR005828">
    <property type="entry name" value="MFS_sugar_transport-like"/>
</dbReference>
<feature type="transmembrane region" description="Helical" evidence="9">
    <location>
        <begin position="945"/>
        <end position="967"/>
    </location>
</feature>
<feature type="transmembrane region" description="Helical" evidence="9">
    <location>
        <begin position="574"/>
        <end position="594"/>
    </location>
</feature>
<feature type="transmembrane region" description="Helical" evidence="9">
    <location>
        <begin position="453"/>
        <end position="474"/>
    </location>
</feature>
<feature type="transmembrane region" description="Helical" evidence="9">
    <location>
        <begin position="905"/>
        <end position="925"/>
    </location>
</feature>
<feature type="transmembrane region" description="Helical" evidence="9">
    <location>
        <begin position="756"/>
        <end position="778"/>
    </location>
</feature>
<comment type="subcellular location">
    <subcellularLocation>
        <location evidence="1">Membrane</location>
        <topology evidence="1">Multi-pass membrane protein</topology>
    </subcellularLocation>
</comment>
<evidence type="ECO:0000256" key="8">
    <source>
        <dbReference type="ARBA" id="ARBA00023136"/>
    </source>
</evidence>
<dbReference type="InterPro" id="IPR045262">
    <property type="entry name" value="STP/PLT_plant"/>
</dbReference>
<dbReference type="PROSITE" id="PS50850">
    <property type="entry name" value="MFS"/>
    <property type="match status" value="2"/>
</dbReference>
<keyword evidence="4" id="KW-0762">Sugar transport</keyword>
<feature type="domain" description="Major facilitator superfamily (MFS) profile" evidence="10">
    <location>
        <begin position="26"/>
        <end position="478"/>
    </location>
</feature>
<dbReference type="PRINTS" id="PR00171">
    <property type="entry name" value="SUGRTRNSPORT"/>
</dbReference>
<evidence type="ECO:0000313" key="11">
    <source>
        <dbReference type="EMBL" id="OVA10705.1"/>
    </source>
</evidence>